<reference evidence="8 9" key="1">
    <citation type="journal article" date="2019" name="Microb. Pathog.">
        <title>Comparison of VITEK 2, MALDI-TOF MS, 16S rRNA gene sequencing, and whole-genome sequencing for identification of Roseomonas mucosa.</title>
        <authorList>
            <person name="Rudolph W.W."/>
            <person name="Gunzer F."/>
            <person name="Trauth M."/>
            <person name="Bunk B."/>
            <person name="Bigge R."/>
            <person name="Schrottner P."/>
        </authorList>
    </citation>
    <scope>NUCLEOTIDE SEQUENCE [LARGE SCALE GENOMIC DNA]</scope>
    <source>
        <strain evidence="8 9">DSM 103800</strain>
    </source>
</reference>
<dbReference type="Gene3D" id="3.30.413.10">
    <property type="entry name" value="Sulfite Reductase Hemoprotein, domain 1"/>
    <property type="match status" value="2"/>
</dbReference>
<proteinExistence type="predicted"/>
<dbReference type="InterPro" id="IPR005117">
    <property type="entry name" value="NiRdtase/SiRdtase_haem-b_fer"/>
</dbReference>
<dbReference type="GO" id="GO:0043818">
    <property type="term" value="F:precorrin-3B synthase activity"/>
    <property type="evidence" value="ECO:0007669"/>
    <property type="project" value="UniProtKB-EC"/>
</dbReference>
<keyword evidence="3" id="KW-0479">Metal-binding</keyword>
<sequence length="447" mass="45120">MSPPAAERGPSMALRGWCPSLHEPMRSGDGWLARVKPGRATLTAGAARLVAALAAGHGNGRIELTNRGNLQLRGIAEAGLRPLADALVGAGLADPDPGVERRRNLVCPPLLGHDPALDPRLPALIAALEGALADPALEAVPGKFGLALDGGGALPLDASRADILLRAEGGALRVLLDGAVETALCPWEEAVPAVSRLLRRFAAARGGVPEGVEEPRRLRDLVRREGGAALLREVGLLPGAAGPDPGSGPGSAARPGFLATAPDGRMGAFLLGLPLGRLGAAQLASLGGIAERFGDGTLRLTPWRLLVIPGVLARDASRLAGAVAAAGGIADAGDPLLRIRACPGLRGCASAGVDTEADAATLAARGLPRAGLLHLSGCAKGCAHPGPAAVTLVGETPGGEAGRYGIRRDATAREAPERRGLSIGEVADWLLGAQDRTGGQDAAQKVA</sequence>
<name>A0ABU3MDQ5_9PROT</name>
<keyword evidence="6" id="KW-0411">Iron-sulfur</keyword>
<evidence type="ECO:0000256" key="5">
    <source>
        <dbReference type="ARBA" id="ARBA00023004"/>
    </source>
</evidence>
<organism evidence="8 9">
    <name type="scientific">Roseomonas gilardii</name>
    <dbReference type="NCBI Taxonomy" id="257708"/>
    <lineage>
        <taxon>Bacteria</taxon>
        <taxon>Pseudomonadati</taxon>
        <taxon>Pseudomonadota</taxon>
        <taxon>Alphaproteobacteria</taxon>
        <taxon>Acetobacterales</taxon>
        <taxon>Roseomonadaceae</taxon>
        <taxon>Roseomonas</taxon>
    </lineage>
</organism>
<dbReference type="Gene3D" id="3.90.480.10">
    <property type="entry name" value="Sulfite Reductase Hemoprotein,Domain 2"/>
    <property type="match status" value="1"/>
</dbReference>
<keyword evidence="2" id="KW-0349">Heme</keyword>
<feature type="domain" description="Nitrite/Sulfite reductase ferredoxin-like" evidence="7">
    <location>
        <begin position="24"/>
        <end position="87"/>
    </location>
</feature>
<keyword evidence="9" id="KW-1185">Reference proteome</keyword>
<evidence type="ECO:0000259" key="7">
    <source>
        <dbReference type="Pfam" id="PF03460"/>
    </source>
</evidence>
<evidence type="ECO:0000256" key="2">
    <source>
        <dbReference type="ARBA" id="ARBA00022617"/>
    </source>
</evidence>
<dbReference type="RefSeq" id="WP_314281663.1">
    <property type="nucleotide sequence ID" value="NZ_JAVVDO010000010.1"/>
</dbReference>
<evidence type="ECO:0000313" key="9">
    <source>
        <dbReference type="Proteomes" id="UP001258945"/>
    </source>
</evidence>
<protein>
    <submittedName>
        <fullName evidence="8">Precorrin-3B synthase</fullName>
        <ecNumber evidence="8">1.14.13.83</ecNumber>
    </submittedName>
</protein>
<evidence type="ECO:0000256" key="6">
    <source>
        <dbReference type="ARBA" id="ARBA00023014"/>
    </source>
</evidence>
<gene>
    <name evidence="8" type="primary">cobG</name>
    <name evidence="8" type="ORF">RQ831_08160</name>
</gene>
<dbReference type="EC" id="1.14.13.83" evidence="8"/>
<dbReference type="SUPFAM" id="SSF55124">
    <property type="entry name" value="Nitrite/Sulfite reductase N-terminal domain-like"/>
    <property type="match status" value="2"/>
</dbReference>
<dbReference type="Proteomes" id="UP001258945">
    <property type="component" value="Unassembled WGS sequence"/>
</dbReference>
<evidence type="ECO:0000256" key="3">
    <source>
        <dbReference type="ARBA" id="ARBA00022723"/>
    </source>
</evidence>
<dbReference type="InterPro" id="IPR045854">
    <property type="entry name" value="NO2/SO3_Rdtase_4Fe4S_sf"/>
</dbReference>
<keyword evidence="1" id="KW-0004">4Fe-4S</keyword>
<dbReference type="SUPFAM" id="SSF56014">
    <property type="entry name" value="Nitrite and sulphite reductase 4Fe-4S domain-like"/>
    <property type="match status" value="2"/>
</dbReference>
<dbReference type="EMBL" id="JAVVDO010000010">
    <property type="protein sequence ID" value="MDT8331027.1"/>
    <property type="molecule type" value="Genomic_DNA"/>
</dbReference>
<dbReference type="Pfam" id="PF03460">
    <property type="entry name" value="NIR_SIR_ferr"/>
    <property type="match status" value="2"/>
</dbReference>
<dbReference type="InterPro" id="IPR012798">
    <property type="entry name" value="Cbl_synth_CobG-like"/>
</dbReference>
<accession>A0ABU3MDQ5</accession>
<keyword evidence="5" id="KW-0408">Iron</keyword>
<dbReference type="InterPro" id="IPR051329">
    <property type="entry name" value="NIR_SIR_4Fe-4S"/>
</dbReference>
<evidence type="ECO:0000256" key="4">
    <source>
        <dbReference type="ARBA" id="ARBA00023002"/>
    </source>
</evidence>
<evidence type="ECO:0000256" key="1">
    <source>
        <dbReference type="ARBA" id="ARBA00022485"/>
    </source>
</evidence>
<dbReference type="PANTHER" id="PTHR32439">
    <property type="entry name" value="FERREDOXIN--NITRITE REDUCTASE, CHLOROPLASTIC"/>
    <property type="match status" value="1"/>
</dbReference>
<dbReference type="NCBIfam" id="TIGR02435">
    <property type="entry name" value="CobG"/>
    <property type="match status" value="1"/>
</dbReference>
<keyword evidence="4 8" id="KW-0560">Oxidoreductase</keyword>
<dbReference type="InterPro" id="IPR036136">
    <property type="entry name" value="Nit/Sulf_reduc_fer-like_dom_sf"/>
</dbReference>
<evidence type="ECO:0000313" key="8">
    <source>
        <dbReference type="EMBL" id="MDT8331027.1"/>
    </source>
</evidence>
<dbReference type="PANTHER" id="PTHR32439:SF9">
    <property type="entry name" value="BLR3264 PROTEIN"/>
    <property type="match status" value="1"/>
</dbReference>
<feature type="domain" description="Nitrite/Sulfite reductase ferredoxin-like" evidence="7">
    <location>
        <begin position="271"/>
        <end position="324"/>
    </location>
</feature>
<comment type="caution">
    <text evidence="8">The sequence shown here is derived from an EMBL/GenBank/DDBJ whole genome shotgun (WGS) entry which is preliminary data.</text>
</comment>